<protein>
    <recommendedName>
        <fullName evidence="3">PLAT domain-containing protein</fullName>
    </recommendedName>
</protein>
<comment type="caution">
    <text evidence="1">The sequence shown here is derived from an EMBL/GenBank/DDBJ whole genome shotgun (WGS) entry which is preliminary data.</text>
</comment>
<accession>A0ABU7IBI9</accession>
<keyword evidence="2" id="KW-1185">Reference proteome</keyword>
<dbReference type="RefSeq" id="WP_330109008.1">
    <property type="nucleotide sequence ID" value="NZ_JAZDQT010000003.1"/>
</dbReference>
<dbReference type="PROSITE" id="PS51257">
    <property type="entry name" value="PROKAR_LIPOPROTEIN"/>
    <property type="match status" value="1"/>
</dbReference>
<organism evidence="1 2">
    <name type="scientific">Pedobacter albus</name>
    <dbReference type="NCBI Taxonomy" id="3113905"/>
    <lineage>
        <taxon>Bacteria</taxon>
        <taxon>Pseudomonadati</taxon>
        <taxon>Bacteroidota</taxon>
        <taxon>Sphingobacteriia</taxon>
        <taxon>Sphingobacteriales</taxon>
        <taxon>Sphingobacteriaceae</taxon>
        <taxon>Pedobacter</taxon>
    </lineage>
</organism>
<name>A0ABU7IBI9_9SPHI</name>
<evidence type="ECO:0000313" key="2">
    <source>
        <dbReference type="Proteomes" id="UP001336835"/>
    </source>
</evidence>
<proteinExistence type="predicted"/>
<evidence type="ECO:0000313" key="1">
    <source>
        <dbReference type="EMBL" id="MEE1946714.1"/>
    </source>
</evidence>
<gene>
    <name evidence="1" type="ORF">VRU48_16435</name>
</gene>
<evidence type="ECO:0008006" key="3">
    <source>
        <dbReference type="Google" id="ProtNLM"/>
    </source>
</evidence>
<reference evidence="1 2" key="1">
    <citation type="submission" date="2024-01" db="EMBL/GenBank/DDBJ databases">
        <title>Pedobacter sp. nov., isolated from fresh soil.</title>
        <authorList>
            <person name="Le N.T.T."/>
        </authorList>
    </citation>
    <scope>NUCLEOTIDE SEQUENCE [LARGE SCALE GENOMIC DNA]</scope>
    <source>
        <strain evidence="1 2">KR3-3</strain>
    </source>
</reference>
<sequence length="113" mass="12060">MKKAILMAFVAVTFLCGCKKEKSTSTYEVKLVSAGTSYTLTAKVSSSSGSGKEYLNKSGISGSTTYTFTPLESEDINVAYATTSNMTLKIYVNGQMVGDYSNTAGSGIYFVHK</sequence>
<dbReference type="Proteomes" id="UP001336835">
    <property type="component" value="Unassembled WGS sequence"/>
</dbReference>
<dbReference type="EMBL" id="JAZDQT010000003">
    <property type="protein sequence ID" value="MEE1946714.1"/>
    <property type="molecule type" value="Genomic_DNA"/>
</dbReference>